<accession>A0A7W7Y7J5</accession>
<dbReference type="PANTHER" id="PTHR33178:SF10">
    <property type="entry name" value="STRESS-RESPONSE A_B BARREL DOMAIN-CONTAINING PROTEIN"/>
    <property type="match status" value="1"/>
</dbReference>
<feature type="signal peptide" evidence="2">
    <location>
        <begin position="1"/>
        <end position="21"/>
    </location>
</feature>
<evidence type="ECO:0000313" key="5">
    <source>
        <dbReference type="Proteomes" id="UP000590740"/>
    </source>
</evidence>
<keyword evidence="2" id="KW-0732">Signal</keyword>
<dbReference type="PANTHER" id="PTHR33178">
    <property type="match status" value="1"/>
</dbReference>
<keyword evidence="4" id="KW-0503">Monooxygenase</keyword>
<comment type="caution">
    <text evidence="4">The sequence shown here is derived from an EMBL/GenBank/DDBJ whole genome shotgun (WGS) entry which is preliminary data.</text>
</comment>
<feature type="chain" id="PRO_5030558107" evidence="2">
    <location>
        <begin position="22"/>
        <end position="123"/>
    </location>
</feature>
<dbReference type="Gene3D" id="3.30.70.100">
    <property type="match status" value="1"/>
</dbReference>
<dbReference type="InterPro" id="IPR044662">
    <property type="entry name" value="HS1/DABB1-like"/>
</dbReference>
<dbReference type="RefSeq" id="WP_184338001.1">
    <property type="nucleotide sequence ID" value="NZ_JACHIG010000001.1"/>
</dbReference>
<keyword evidence="4" id="KW-0560">Oxidoreductase</keyword>
<feature type="domain" description="Stress-response A/B barrel" evidence="3">
    <location>
        <begin position="26"/>
        <end position="120"/>
    </location>
</feature>
<proteinExistence type="predicted"/>
<dbReference type="EMBL" id="JACHIG010000001">
    <property type="protein sequence ID" value="MBB5031059.1"/>
    <property type="molecule type" value="Genomic_DNA"/>
</dbReference>
<comment type="subunit">
    <text evidence="1">Homodimer.</text>
</comment>
<dbReference type="AlphaFoldDB" id="A0A7W7Y7J5"/>
<dbReference type="SMART" id="SM00886">
    <property type="entry name" value="Dabb"/>
    <property type="match status" value="1"/>
</dbReference>
<evidence type="ECO:0000256" key="1">
    <source>
        <dbReference type="ARBA" id="ARBA00011738"/>
    </source>
</evidence>
<keyword evidence="5" id="KW-1185">Reference proteome</keyword>
<dbReference type="InterPro" id="IPR013097">
    <property type="entry name" value="Dabb"/>
</dbReference>
<name>A0A7W7Y7J5_9BACT</name>
<dbReference type="GO" id="GO:0004497">
    <property type="term" value="F:monooxygenase activity"/>
    <property type="evidence" value="ECO:0007669"/>
    <property type="project" value="UniProtKB-KW"/>
</dbReference>
<dbReference type="InterPro" id="IPR011008">
    <property type="entry name" value="Dimeric_a/b-barrel"/>
</dbReference>
<dbReference type="PROSITE" id="PS51502">
    <property type="entry name" value="S_R_A_B_BARREL"/>
    <property type="match status" value="1"/>
</dbReference>
<organism evidence="4 5">
    <name type="scientific">Prosthecobacter vanneervenii</name>
    <dbReference type="NCBI Taxonomy" id="48466"/>
    <lineage>
        <taxon>Bacteria</taxon>
        <taxon>Pseudomonadati</taxon>
        <taxon>Verrucomicrobiota</taxon>
        <taxon>Verrucomicrobiia</taxon>
        <taxon>Verrucomicrobiales</taxon>
        <taxon>Verrucomicrobiaceae</taxon>
        <taxon>Prosthecobacter</taxon>
    </lineage>
</organism>
<evidence type="ECO:0000259" key="3">
    <source>
        <dbReference type="PROSITE" id="PS51502"/>
    </source>
</evidence>
<dbReference type="SUPFAM" id="SSF54909">
    <property type="entry name" value="Dimeric alpha+beta barrel"/>
    <property type="match status" value="1"/>
</dbReference>
<sequence length="123" mass="13375">MKAALFALAILLSAMTTLATAADAPYRHVVFFKFKDSASPAEVQGIENAFIELAKKVNTVTGFEWGTNVSPEGLNDGFTHCFLVTFKDKAGLEVYLPHPEHAAFVSKLKPLLDKACVLDFVAK</sequence>
<reference evidence="4 5" key="1">
    <citation type="submission" date="2020-08" db="EMBL/GenBank/DDBJ databases">
        <title>Genomic Encyclopedia of Type Strains, Phase IV (KMG-IV): sequencing the most valuable type-strain genomes for metagenomic binning, comparative biology and taxonomic classification.</title>
        <authorList>
            <person name="Goeker M."/>
        </authorList>
    </citation>
    <scope>NUCLEOTIDE SEQUENCE [LARGE SCALE GENOMIC DNA]</scope>
    <source>
        <strain evidence="4 5">DSM 12252</strain>
    </source>
</reference>
<dbReference type="Proteomes" id="UP000590740">
    <property type="component" value="Unassembled WGS sequence"/>
</dbReference>
<evidence type="ECO:0000256" key="2">
    <source>
        <dbReference type="SAM" id="SignalP"/>
    </source>
</evidence>
<evidence type="ECO:0000313" key="4">
    <source>
        <dbReference type="EMBL" id="MBB5031059.1"/>
    </source>
</evidence>
<gene>
    <name evidence="4" type="ORF">HNQ65_000613</name>
</gene>
<dbReference type="Pfam" id="PF07876">
    <property type="entry name" value="Dabb"/>
    <property type="match status" value="1"/>
</dbReference>
<protein>
    <submittedName>
        <fullName evidence="4">Quinol monooxygenase YgiN</fullName>
    </submittedName>
</protein>